<dbReference type="EMBL" id="BJUX01000028">
    <property type="protein sequence ID" value="GEK89984.1"/>
    <property type="molecule type" value="Genomic_DNA"/>
</dbReference>
<evidence type="ECO:0000313" key="1">
    <source>
        <dbReference type="EMBL" id="GEK89984.1"/>
    </source>
</evidence>
<organism evidence="1 2">
    <name type="scientific">Alkalibacterium putridalgicola</name>
    <dbReference type="NCBI Taxonomy" id="426703"/>
    <lineage>
        <taxon>Bacteria</taxon>
        <taxon>Bacillati</taxon>
        <taxon>Bacillota</taxon>
        <taxon>Bacilli</taxon>
        <taxon>Lactobacillales</taxon>
        <taxon>Carnobacteriaceae</taxon>
        <taxon>Alkalibacterium</taxon>
    </lineage>
</organism>
<accession>A0ABQ0UZM8</accession>
<name>A0ABQ0UZM8_9LACT</name>
<comment type="caution">
    <text evidence="1">The sequence shown here is derived from an EMBL/GenBank/DDBJ whole genome shotgun (WGS) entry which is preliminary data.</text>
</comment>
<evidence type="ECO:0000313" key="2">
    <source>
        <dbReference type="Proteomes" id="UP000321425"/>
    </source>
</evidence>
<gene>
    <name evidence="1" type="ORF">APU01nite_20230</name>
</gene>
<sequence length="50" mass="6005">MSRLLLDYTNKSSYNYLEMRIVESNFKTDIIEIDGFRFSLIWPSLKKVDN</sequence>
<reference evidence="1 2" key="1">
    <citation type="submission" date="2019-07" db="EMBL/GenBank/DDBJ databases">
        <title>Whole genome shotgun sequence of Alkalibacterium putridalgicola NBRC 103243.</title>
        <authorList>
            <person name="Hosoyama A."/>
            <person name="Uohara A."/>
            <person name="Ohji S."/>
            <person name="Ichikawa N."/>
        </authorList>
    </citation>
    <scope>NUCLEOTIDE SEQUENCE [LARGE SCALE GENOMIC DNA]</scope>
    <source>
        <strain evidence="1 2">NBRC 103243</strain>
    </source>
</reference>
<protein>
    <submittedName>
        <fullName evidence="1">Uncharacterized protein</fullName>
    </submittedName>
</protein>
<proteinExistence type="predicted"/>
<keyword evidence="2" id="KW-1185">Reference proteome</keyword>
<dbReference type="Proteomes" id="UP000321425">
    <property type="component" value="Unassembled WGS sequence"/>
</dbReference>